<dbReference type="SUPFAM" id="SSF49503">
    <property type="entry name" value="Cupredoxins"/>
    <property type="match status" value="1"/>
</dbReference>
<evidence type="ECO:0000256" key="4">
    <source>
        <dbReference type="SAM" id="SignalP"/>
    </source>
</evidence>
<keyword evidence="4" id="KW-0732">Signal</keyword>
<evidence type="ECO:0000256" key="1">
    <source>
        <dbReference type="ARBA" id="ARBA00022723"/>
    </source>
</evidence>
<dbReference type="PROSITE" id="PS51485">
    <property type="entry name" value="PHYTOCYANIN"/>
    <property type="match status" value="1"/>
</dbReference>
<feature type="chain" id="PRO_5047239695" evidence="4">
    <location>
        <begin position="25"/>
        <end position="196"/>
    </location>
</feature>
<gene>
    <name evidence="7" type="primary">LOC107013958</name>
</gene>
<dbReference type="InterPro" id="IPR028871">
    <property type="entry name" value="BlueCu_1_BS"/>
</dbReference>
<dbReference type="PANTHER" id="PTHR33021:SF189">
    <property type="entry name" value="CUCUMBER PEELING CUPREDOXIN-LIKE"/>
    <property type="match status" value="1"/>
</dbReference>
<evidence type="ECO:0000259" key="5">
    <source>
        <dbReference type="PROSITE" id="PS51485"/>
    </source>
</evidence>
<keyword evidence="2" id="KW-0186">Copper</keyword>
<dbReference type="GeneID" id="107013958"/>
<dbReference type="InterPro" id="IPR039391">
    <property type="entry name" value="Phytocyanin-like"/>
</dbReference>
<evidence type="ECO:0000313" key="7">
    <source>
        <dbReference type="RefSeq" id="XP_015069321.1"/>
    </source>
</evidence>
<proteinExistence type="predicted"/>
<keyword evidence="6" id="KW-1185">Reference proteome</keyword>
<reference evidence="7" key="2">
    <citation type="submission" date="2025-08" db="UniProtKB">
        <authorList>
            <consortium name="RefSeq"/>
        </authorList>
    </citation>
    <scope>IDENTIFICATION</scope>
</reference>
<feature type="signal peptide" evidence="4">
    <location>
        <begin position="1"/>
        <end position="24"/>
    </location>
</feature>
<name>A0ABM1GCW1_SOLPN</name>
<protein>
    <submittedName>
        <fullName evidence="7">Cucumber peeling cupredoxin-like</fullName>
    </submittedName>
</protein>
<feature type="domain" description="Phytocyanin" evidence="5">
    <location>
        <begin position="26"/>
        <end position="130"/>
    </location>
</feature>
<organism evidence="6 7">
    <name type="scientific">Solanum pennellii</name>
    <name type="common">Tomato</name>
    <name type="synonym">Lycopersicon pennellii</name>
    <dbReference type="NCBI Taxonomy" id="28526"/>
    <lineage>
        <taxon>Eukaryota</taxon>
        <taxon>Viridiplantae</taxon>
        <taxon>Streptophyta</taxon>
        <taxon>Embryophyta</taxon>
        <taxon>Tracheophyta</taxon>
        <taxon>Spermatophyta</taxon>
        <taxon>Magnoliopsida</taxon>
        <taxon>eudicotyledons</taxon>
        <taxon>Gunneridae</taxon>
        <taxon>Pentapetalae</taxon>
        <taxon>asterids</taxon>
        <taxon>lamiids</taxon>
        <taxon>Solanales</taxon>
        <taxon>Solanaceae</taxon>
        <taxon>Solanoideae</taxon>
        <taxon>Solaneae</taxon>
        <taxon>Solanum</taxon>
        <taxon>Solanum subgen. Lycopersicon</taxon>
    </lineage>
</organism>
<dbReference type="InterPro" id="IPR008972">
    <property type="entry name" value="Cupredoxin"/>
</dbReference>
<dbReference type="Pfam" id="PF02298">
    <property type="entry name" value="Cu_bind_like"/>
    <property type="match status" value="1"/>
</dbReference>
<reference evidence="6" key="1">
    <citation type="journal article" date="2014" name="Nat. Genet.">
        <title>The genome of the stress-tolerant wild tomato species Solanum pennellii.</title>
        <authorList>
            <person name="Bolger A."/>
            <person name="Scossa F."/>
            <person name="Bolger M.E."/>
            <person name="Lanz C."/>
            <person name="Maumus F."/>
            <person name="Tohge T."/>
            <person name="Quesneville H."/>
            <person name="Alseekh S."/>
            <person name="Sorensen I."/>
            <person name="Lichtenstein G."/>
            <person name="Fich E.A."/>
            <person name="Conte M."/>
            <person name="Keller H."/>
            <person name="Schneeberger K."/>
            <person name="Schwacke R."/>
            <person name="Ofner I."/>
            <person name="Vrebalov J."/>
            <person name="Xu Y."/>
            <person name="Osorio S."/>
            <person name="Aflitos S.A."/>
            <person name="Schijlen E."/>
            <person name="Jimenez-Gomez J.M."/>
            <person name="Ryngajllo M."/>
            <person name="Kimura S."/>
            <person name="Kumar R."/>
            <person name="Koenig D."/>
            <person name="Headland L.R."/>
            <person name="Maloof J.N."/>
            <person name="Sinha N."/>
            <person name="van Ham R.C."/>
            <person name="Lankhorst R.K."/>
            <person name="Mao L."/>
            <person name="Vogel A."/>
            <person name="Arsova B."/>
            <person name="Panstruga R."/>
            <person name="Fei Z."/>
            <person name="Rose J.K."/>
            <person name="Zamir D."/>
            <person name="Carrari F."/>
            <person name="Giovannoni J.J."/>
            <person name="Weigel D."/>
            <person name="Usadel B."/>
            <person name="Fernie A.R."/>
        </authorList>
    </citation>
    <scope>NUCLEOTIDE SEQUENCE [LARGE SCALE GENOMIC DNA]</scope>
    <source>
        <strain evidence="6">cv. LA0716</strain>
    </source>
</reference>
<dbReference type="Gene3D" id="2.60.40.420">
    <property type="entry name" value="Cupredoxins - blue copper proteins"/>
    <property type="match status" value="1"/>
</dbReference>
<accession>A0ABM1GCW1</accession>
<sequence length="196" mass="20313">MDKMLCVIVFGILAVANMMQDATAQTVHVVGDTMSWIVPSNGAAAYTNWAAGKTFSVGDILVFNFMTGRHDVLQVEKKSFDGCNSQNAIGSAIMTGPANMTLNSTGEHYYICTFGMHCLNGQKLAITVSNSTATPGANPTTPVVRQPEACAPTPSAAGPSNFVPGGRAPPPTPSSSTTVLASFVISLTTIALASLL</sequence>
<dbReference type="RefSeq" id="XP_015069321.1">
    <property type="nucleotide sequence ID" value="XM_015213835.2"/>
</dbReference>
<feature type="region of interest" description="Disordered" evidence="3">
    <location>
        <begin position="135"/>
        <end position="175"/>
    </location>
</feature>
<dbReference type="InterPro" id="IPR003245">
    <property type="entry name" value="Phytocyanin_dom"/>
</dbReference>
<evidence type="ECO:0000256" key="2">
    <source>
        <dbReference type="ARBA" id="ARBA00023008"/>
    </source>
</evidence>
<keyword evidence="1" id="KW-0479">Metal-binding</keyword>
<dbReference type="PROSITE" id="PS00196">
    <property type="entry name" value="COPPER_BLUE"/>
    <property type="match status" value="1"/>
</dbReference>
<evidence type="ECO:0000256" key="3">
    <source>
        <dbReference type="SAM" id="MobiDB-lite"/>
    </source>
</evidence>
<evidence type="ECO:0000313" key="6">
    <source>
        <dbReference type="Proteomes" id="UP000694930"/>
    </source>
</evidence>
<dbReference type="Proteomes" id="UP000694930">
    <property type="component" value="Chromosome 3"/>
</dbReference>
<dbReference type="PANTHER" id="PTHR33021">
    <property type="entry name" value="BLUE COPPER PROTEIN"/>
    <property type="match status" value="1"/>
</dbReference>